<dbReference type="PANTHER" id="PTHR11645:SF0">
    <property type="entry name" value="PYRROLINE-5-CARBOXYLATE REDUCTASE 3"/>
    <property type="match status" value="1"/>
</dbReference>
<dbReference type="InterPro" id="IPR036291">
    <property type="entry name" value="NAD(P)-bd_dom_sf"/>
</dbReference>
<keyword evidence="2" id="KW-0560">Oxidoreductase</keyword>
<dbReference type="SUPFAM" id="SSF51735">
    <property type="entry name" value="NAD(P)-binding Rossmann-fold domains"/>
    <property type="match status" value="1"/>
</dbReference>
<dbReference type="Gene3D" id="3.40.50.720">
    <property type="entry name" value="NAD(P)-binding Rossmann-like Domain"/>
    <property type="match status" value="1"/>
</dbReference>
<feature type="non-terminal residue" evidence="4">
    <location>
        <position position="113"/>
    </location>
</feature>
<keyword evidence="5" id="KW-1185">Reference proteome</keyword>
<reference evidence="4 5" key="1">
    <citation type="journal article" date="2019" name="Int. J. Syst. Evol. Microbiol.">
        <title>The Global Catalogue of Microorganisms (GCM) 10K type strain sequencing project: providing services to taxonomists for standard genome sequencing and annotation.</title>
        <authorList>
            <consortium name="The Broad Institute Genomics Platform"/>
            <consortium name="The Broad Institute Genome Sequencing Center for Infectious Disease"/>
            <person name="Wu L."/>
            <person name="Ma J."/>
        </authorList>
    </citation>
    <scope>NUCLEOTIDE SEQUENCE [LARGE SCALE GENOMIC DNA]</scope>
    <source>
        <strain evidence="4 5">NBRC 111368</strain>
    </source>
</reference>
<dbReference type="AlphaFoldDB" id="A0ABD5RZB8"/>
<gene>
    <name evidence="4" type="ORF">ACFQE1_07855</name>
</gene>
<dbReference type="InterPro" id="IPR028939">
    <property type="entry name" value="P5C_Rdtase_cat_N"/>
</dbReference>
<organism evidence="4 5">
    <name type="scientific">Halobium palmae</name>
    <dbReference type="NCBI Taxonomy" id="1776492"/>
    <lineage>
        <taxon>Archaea</taxon>
        <taxon>Methanobacteriati</taxon>
        <taxon>Methanobacteriota</taxon>
        <taxon>Stenosarchaea group</taxon>
        <taxon>Halobacteria</taxon>
        <taxon>Halobacteriales</taxon>
        <taxon>Haloferacaceae</taxon>
        <taxon>Halobium</taxon>
    </lineage>
</organism>
<evidence type="ECO:0000313" key="4">
    <source>
        <dbReference type="EMBL" id="MFC6724288.1"/>
    </source>
</evidence>
<evidence type="ECO:0000256" key="2">
    <source>
        <dbReference type="ARBA" id="ARBA00023002"/>
    </source>
</evidence>
<comment type="similarity">
    <text evidence="1">Belongs to the pyrroline-5-carboxylate reductase family.</text>
</comment>
<dbReference type="EMBL" id="JBHSWU010000141">
    <property type="protein sequence ID" value="MFC6724288.1"/>
    <property type="molecule type" value="Genomic_DNA"/>
</dbReference>
<comment type="caution">
    <text evidence="4">The sequence shown here is derived from an EMBL/GenBank/DDBJ whole genome shotgun (WGS) entry which is preliminary data.</text>
</comment>
<dbReference type="Proteomes" id="UP001596328">
    <property type="component" value="Unassembled WGS sequence"/>
</dbReference>
<sequence>MAHASVIGCGNMGSALVKGLSRTSTHEVTAYDVDPDALDRLSEYPVRTTTDLAEATESPIVVVAVKPDVVGAVLDELDLSPDQTLVSFAAGVPTAFLERRTEATVVRVMPNLA</sequence>
<name>A0ABD5RZB8_9EURY</name>
<proteinExistence type="inferred from homology"/>
<evidence type="ECO:0000259" key="3">
    <source>
        <dbReference type="Pfam" id="PF03807"/>
    </source>
</evidence>
<dbReference type="Pfam" id="PF03807">
    <property type="entry name" value="F420_oxidored"/>
    <property type="match status" value="1"/>
</dbReference>
<evidence type="ECO:0000313" key="5">
    <source>
        <dbReference type="Proteomes" id="UP001596328"/>
    </source>
</evidence>
<protein>
    <submittedName>
        <fullName evidence="4">Pyrroline-5-carboxylate reductase family protein</fullName>
    </submittedName>
</protein>
<dbReference type="GO" id="GO:0016491">
    <property type="term" value="F:oxidoreductase activity"/>
    <property type="evidence" value="ECO:0007669"/>
    <property type="project" value="UniProtKB-KW"/>
</dbReference>
<evidence type="ECO:0000256" key="1">
    <source>
        <dbReference type="ARBA" id="ARBA00005525"/>
    </source>
</evidence>
<feature type="domain" description="Pyrroline-5-carboxylate reductase catalytic N-terminal" evidence="3">
    <location>
        <begin position="6"/>
        <end position="91"/>
    </location>
</feature>
<dbReference type="PANTHER" id="PTHR11645">
    <property type="entry name" value="PYRROLINE-5-CARBOXYLATE REDUCTASE"/>
    <property type="match status" value="1"/>
</dbReference>
<accession>A0ABD5RZB8</accession>